<keyword evidence="4 5" id="KW-0472">Membrane</keyword>
<evidence type="ECO:0000259" key="6">
    <source>
        <dbReference type="Pfam" id="PF04932"/>
    </source>
</evidence>
<evidence type="ECO:0000256" key="4">
    <source>
        <dbReference type="ARBA" id="ARBA00023136"/>
    </source>
</evidence>
<keyword evidence="2 5" id="KW-0812">Transmembrane</keyword>
<feature type="transmembrane region" description="Helical" evidence="5">
    <location>
        <begin position="68"/>
        <end position="87"/>
    </location>
</feature>
<dbReference type="STRING" id="1124188.SAMN05444377_10168"/>
<dbReference type="RefSeq" id="WP_073360281.1">
    <property type="nucleotide sequence ID" value="NZ_FQVQ01000001.1"/>
</dbReference>
<keyword evidence="7" id="KW-0436">Ligase</keyword>
<dbReference type="GO" id="GO:0016020">
    <property type="term" value="C:membrane"/>
    <property type="evidence" value="ECO:0007669"/>
    <property type="project" value="UniProtKB-SubCell"/>
</dbReference>
<feature type="transmembrane region" description="Helical" evidence="5">
    <location>
        <begin position="159"/>
        <end position="180"/>
    </location>
</feature>
<dbReference type="OrthoDB" id="1093278at2"/>
<feature type="transmembrane region" description="Helical" evidence="5">
    <location>
        <begin position="231"/>
        <end position="250"/>
    </location>
</feature>
<evidence type="ECO:0000256" key="2">
    <source>
        <dbReference type="ARBA" id="ARBA00022692"/>
    </source>
</evidence>
<dbReference type="Pfam" id="PF04932">
    <property type="entry name" value="Wzy_C"/>
    <property type="match status" value="1"/>
</dbReference>
<evidence type="ECO:0000313" key="7">
    <source>
        <dbReference type="EMBL" id="SHE72827.1"/>
    </source>
</evidence>
<feature type="transmembrane region" description="Helical" evidence="5">
    <location>
        <begin position="127"/>
        <end position="147"/>
    </location>
</feature>
<reference evidence="7 8" key="1">
    <citation type="submission" date="2016-11" db="EMBL/GenBank/DDBJ databases">
        <authorList>
            <person name="Jaros S."/>
            <person name="Januszkiewicz K."/>
            <person name="Wedrychowicz H."/>
        </authorList>
    </citation>
    <scope>NUCLEOTIDE SEQUENCE [LARGE SCALE GENOMIC DNA]</scope>
    <source>
        <strain evidence="7 8">DSM 25660</strain>
    </source>
</reference>
<comment type="subcellular location">
    <subcellularLocation>
        <location evidence="1">Membrane</location>
        <topology evidence="1">Multi-pass membrane protein</topology>
    </subcellularLocation>
</comment>
<dbReference type="Proteomes" id="UP000184147">
    <property type="component" value="Unassembled WGS sequence"/>
</dbReference>
<feature type="transmembrane region" description="Helical" evidence="5">
    <location>
        <begin position="99"/>
        <end position="115"/>
    </location>
</feature>
<dbReference type="GO" id="GO:0016874">
    <property type="term" value="F:ligase activity"/>
    <property type="evidence" value="ECO:0007669"/>
    <property type="project" value="UniProtKB-KW"/>
</dbReference>
<evidence type="ECO:0000256" key="5">
    <source>
        <dbReference type="SAM" id="Phobius"/>
    </source>
</evidence>
<dbReference type="AlphaFoldDB" id="A0A1M4VV63"/>
<organism evidence="7 8">
    <name type="scientific">Flavobacterium fontis</name>
    <dbReference type="NCBI Taxonomy" id="1124188"/>
    <lineage>
        <taxon>Bacteria</taxon>
        <taxon>Pseudomonadati</taxon>
        <taxon>Bacteroidota</taxon>
        <taxon>Flavobacteriia</taxon>
        <taxon>Flavobacteriales</taxon>
        <taxon>Flavobacteriaceae</taxon>
        <taxon>Flavobacterium</taxon>
    </lineage>
</organism>
<name>A0A1M4VV63_9FLAO</name>
<evidence type="ECO:0000256" key="1">
    <source>
        <dbReference type="ARBA" id="ARBA00004141"/>
    </source>
</evidence>
<keyword evidence="3 5" id="KW-1133">Transmembrane helix</keyword>
<feature type="transmembrane region" description="Helical" evidence="5">
    <location>
        <begin position="415"/>
        <end position="434"/>
    </location>
</feature>
<dbReference type="InterPro" id="IPR007016">
    <property type="entry name" value="O-antigen_ligase-rel_domated"/>
</dbReference>
<evidence type="ECO:0000256" key="3">
    <source>
        <dbReference type="ARBA" id="ARBA00022989"/>
    </source>
</evidence>
<sequence>MGNIYNYLKLAWQKESHDFRQNPLPYFVLLVVLTIPLPHIFSSIAAILWVVLALFLRKKGTPKWNPALIWPLLLYVGLALSYCWSIAPSLTLSALTKQIPLLLFPLVFFIHSQWSPEAETKIKNGLAYGYSVFALFWLLKALIRYCLTGDQNVFFYHDLVTHDVNAIHVSLYVAVAFFIVLEKQVRTILEWIFMGVLGLVMVLLSSKNVIIIFLGLFVIRWIQQYRHRVPFRVKMLLGGISIGLLLLFSGKIMDRFRLEVASNTGHETVNRTIGDATNKVYNVTVHQAWNQPTFKANDFFPGTALRVYQIRIFLEMMGEDGQWLTGYGANATDEKIRQKRIEHQLYQGYDVFNFHNQYIQFFAEIGIIGFIICIIMVFVNLKIAINRKDFVHFSFAILIISLFLTESFLARQRGVIYFTLMYCLFMSFSPKGNIKKLL</sequence>
<proteinExistence type="predicted"/>
<protein>
    <submittedName>
        <fullName evidence="7">O-Antigen ligase</fullName>
    </submittedName>
</protein>
<feature type="transmembrane region" description="Helical" evidence="5">
    <location>
        <begin position="358"/>
        <end position="378"/>
    </location>
</feature>
<gene>
    <name evidence="7" type="ORF">SAMN05444377_10168</name>
</gene>
<feature type="transmembrane region" description="Helical" evidence="5">
    <location>
        <begin position="26"/>
        <end position="56"/>
    </location>
</feature>
<evidence type="ECO:0000313" key="8">
    <source>
        <dbReference type="Proteomes" id="UP000184147"/>
    </source>
</evidence>
<feature type="transmembrane region" description="Helical" evidence="5">
    <location>
        <begin position="192"/>
        <end position="219"/>
    </location>
</feature>
<feature type="transmembrane region" description="Helical" evidence="5">
    <location>
        <begin position="390"/>
        <end position="409"/>
    </location>
</feature>
<accession>A0A1M4VV63</accession>
<dbReference type="EMBL" id="FQVQ01000001">
    <property type="protein sequence ID" value="SHE72827.1"/>
    <property type="molecule type" value="Genomic_DNA"/>
</dbReference>
<feature type="domain" description="O-antigen ligase-related" evidence="6">
    <location>
        <begin position="196"/>
        <end position="372"/>
    </location>
</feature>
<keyword evidence="8" id="KW-1185">Reference proteome</keyword>